<reference evidence="1 2" key="1">
    <citation type="journal article" date="2020" name="Cell">
        <title>Large-Scale Comparative Analyses of Tick Genomes Elucidate Their Genetic Diversity and Vector Capacities.</title>
        <authorList>
            <consortium name="Tick Genome and Microbiome Consortium (TIGMIC)"/>
            <person name="Jia N."/>
            <person name="Wang J."/>
            <person name="Shi W."/>
            <person name="Du L."/>
            <person name="Sun Y."/>
            <person name="Zhan W."/>
            <person name="Jiang J.F."/>
            <person name="Wang Q."/>
            <person name="Zhang B."/>
            <person name="Ji P."/>
            <person name="Bell-Sakyi L."/>
            <person name="Cui X.M."/>
            <person name="Yuan T.T."/>
            <person name="Jiang B.G."/>
            <person name="Yang W.F."/>
            <person name="Lam T.T."/>
            <person name="Chang Q.C."/>
            <person name="Ding S.J."/>
            <person name="Wang X.J."/>
            <person name="Zhu J.G."/>
            <person name="Ruan X.D."/>
            <person name="Zhao L."/>
            <person name="Wei J.T."/>
            <person name="Ye R.Z."/>
            <person name="Que T.C."/>
            <person name="Du C.H."/>
            <person name="Zhou Y.H."/>
            <person name="Cheng J.X."/>
            <person name="Dai P.F."/>
            <person name="Guo W.B."/>
            <person name="Han X.H."/>
            <person name="Huang E.J."/>
            <person name="Li L.F."/>
            <person name="Wei W."/>
            <person name="Gao Y.C."/>
            <person name="Liu J.Z."/>
            <person name="Shao H.Z."/>
            <person name="Wang X."/>
            <person name="Wang C.C."/>
            <person name="Yang T.C."/>
            <person name="Huo Q.B."/>
            <person name="Li W."/>
            <person name="Chen H.Y."/>
            <person name="Chen S.E."/>
            <person name="Zhou L.G."/>
            <person name="Ni X.B."/>
            <person name="Tian J.H."/>
            <person name="Sheng Y."/>
            <person name="Liu T."/>
            <person name="Pan Y.S."/>
            <person name="Xia L.Y."/>
            <person name="Li J."/>
            <person name="Zhao F."/>
            <person name="Cao W.C."/>
        </authorList>
    </citation>
    <scope>NUCLEOTIDE SEQUENCE [LARGE SCALE GENOMIC DNA]</scope>
    <source>
        <strain evidence="1">Iper-2018</strain>
    </source>
</reference>
<protein>
    <submittedName>
        <fullName evidence="1">Uncharacterized protein</fullName>
    </submittedName>
</protein>
<gene>
    <name evidence="1" type="ORF">HPB47_024167</name>
</gene>
<evidence type="ECO:0000313" key="2">
    <source>
        <dbReference type="Proteomes" id="UP000805193"/>
    </source>
</evidence>
<proteinExistence type="predicted"/>
<dbReference type="EMBL" id="JABSTQ010009470">
    <property type="protein sequence ID" value="KAG0428894.1"/>
    <property type="molecule type" value="Genomic_DNA"/>
</dbReference>
<name>A0AC60Q815_IXOPE</name>
<keyword evidence="2" id="KW-1185">Reference proteome</keyword>
<dbReference type="Proteomes" id="UP000805193">
    <property type="component" value="Unassembled WGS sequence"/>
</dbReference>
<comment type="caution">
    <text evidence="1">The sequence shown here is derived from an EMBL/GenBank/DDBJ whole genome shotgun (WGS) entry which is preliminary data.</text>
</comment>
<sequence length="151" mass="16913">MAVHPPRNRKKQIIDQWSKITLNNWEQISSTQSFWCEVQSYKDACSENPFAELAGFVMSMLVLPYSNAEVERTHSQLNLVKSKPRKTLKPQTTNAILVARVGLKRHNKSSVAAGDLWGLQRRLAAGPSWPHSYRGGGGGGGCFQRFPKPHL</sequence>
<evidence type="ECO:0000313" key="1">
    <source>
        <dbReference type="EMBL" id="KAG0428894.1"/>
    </source>
</evidence>
<accession>A0AC60Q815</accession>
<organism evidence="1 2">
    <name type="scientific">Ixodes persulcatus</name>
    <name type="common">Taiga tick</name>
    <dbReference type="NCBI Taxonomy" id="34615"/>
    <lineage>
        <taxon>Eukaryota</taxon>
        <taxon>Metazoa</taxon>
        <taxon>Ecdysozoa</taxon>
        <taxon>Arthropoda</taxon>
        <taxon>Chelicerata</taxon>
        <taxon>Arachnida</taxon>
        <taxon>Acari</taxon>
        <taxon>Parasitiformes</taxon>
        <taxon>Ixodida</taxon>
        <taxon>Ixodoidea</taxon>
        <taxon>Ixodidae</taxon>
        <taxon>Ixodinae</taxon>
        <taxon>Ixodes</taxon>
    </lineage>
</organism>